<name>A0A1E4SEK7_9ASCO</name>
<evidence type="ECO:0000313" key="2">
    <source>
        <dbReference type="Proteomes" id="UP000094285"/>
    </source>
</evidence>
<dbReference type="InterPro" id="IPR023389">
    <property type="entry name" value="DOPA-like_sf"/>
</dbReference>
<dbReference type="EMBL" id="KV453914">
    <property type="protein sequence ID" value="ODV77910.1"/>
    <property type="molecule type" value="Genomic_DNA"/>
</dbReference>
<keyword evidence="1" id="KW-0223">Dioxygenase</keyword>
<dbReference type="Proteomes" id="UP000094285">
    <property type="component" value="Unassembled WGS sequence"/>
</dbReference>
<dbReference type="PANTHER" id="PTHR36423">
    <property type="entry name" value="AFR070WP"/>
    <property type="match status" value="1"/>
</dbReference>
<dbReference type="OrthoDB" id="9970095at2759"/>
<dbReference type="InterPro" id="IPR014980">
    <property type="entry name" value="DOPA_dioxygen"/>
</dbReference>
<dbReference type="AlphaFoldDB" id="A0A1E4SEK7"/>
<evidence type="ECO:0000313" key="1">
    <source>
        <dbReference type="EMBL" id="ODV77910.1"/>
    </source>
</evidence>
<keyword evidence="1" id="KW-0560">Oxidoreductase</keyword>
<accession>A0A1E4SEK7</accession>
<sequence length="124" mass="14508">MSFYGGIQSYDVHTYWNNNNPQETKFASDLRERVQEEFAQEIAAGDIRVYKFWDKPIGPHPINMWELDFKSPEIFAKVVPWFQLNHGKLSVLIHPRSGKGDLLDHTTHALWLGHKVQLDKTFLE</sequence>
<dbReference type="PIRSF" id="PIRSF028139">
    <property type="entry name" value="DOPA-diox_rel_Mll2280"/>
    <property type="match status" value="1"/>
</dbReference>
<dbReference type="SUPFAM" id="SSF143410">
    <property type="entry name" value="DOPA-like"/>
    <property type="match status" value="1"/>
</dbReference>
<dbReference type="GO" id="GO:0051213">
    <property type="term" value="F:dioxygenase activity"/>
    <property type="evidence" value="ECO:0007669"/>
    <property type="project" value="UniProtKB-KW"/>
</dbReference>
<gene>
    <name evidence="1" type="ORF">CANTADRAFT_26905</name>
</gene>
<dbReference type="Gene3D" id="3.30.70.1240">
    <property type="entry name" value="DOPA-like domains"/>
    <property type="match status" value="1"/>
</dbReference>
<dbReference type="RefSeq" id="XP_020063032.1">
    <property type="nucleotide sequence ID" value="XM_020207926.1"/>
</dbReference>
<organism evidence="1 2">
    <name type="scientific">Suhomyces tanzawaensis NRRL Y-17324</name>
    <dbReference type="NCBI Taxonomy" id="984487"/>
    <lineage>
        <taxon>Eukaryota</taxon>
        <taxon>Fungi</taxon>
        <taxon>Dikarya</taxon>
        <taxon>Ascomycota</taxon>
        <taxon>Saccharomycotina</taxon>
        <taxon>Pichiomycetes</taxon>
        <taxon>Debaryomycetaceae</taxon>
        <taxon>Suhomyces</taxon>
    </lineage>
</organism>
<dbReference type="PANTHER" id="PTHR36423:SF2">
    <property type="entry name" value="AFR070WP"/>
    <property type="match status" value="1"/>
</dbReference>
<dbReference type="STRING" id="984487.A0A1E4SEK7"/>
<keyword evidence="2" id="KW-1185">Reference proteome</keyword>
<reference evidence="2" key="1">
    <citation type="submission" date="2016-05" db="EMBL/GenBank/DDBJ databases">
        <title>Comparative genomics of biotechnologically important yeasts.</title>
        <authorList>
            <consortium name="DOE Joint Genome Institute"/>
            <person name="Riley R."/>
            <person name="Haridas S."/>
            <person name="Wolfe K.H."/>
            <person name="Lopes M.R."/>
            <person name="Hittinger C.T."/>
            <person name="Goker M."/>
            <person name="Salamov A."/>
            <person name="Wisecaver J."/>
            <person name="Long T.M."/>
            <person name="Aerts A.L."/>
            <person name="Barry K."/>
            <person name="Choi C."/>
            <person name="Clum A."/>
            <person name="Coughlan A.Y."/>
            <person name="Deshpande S."/>
            <person name="Douglass A.P."/>
            <person name="Hanson S.J."/>
            <person name="Klenk H.-P."/>
            <person name="Labutti K."/>
            <person name="Lapidus A."/>
            <person name="Lindquist E."/>
            <person name="Lipzen A."/>
            <person name="Meier-Kolthoff J.P."/>
            <person name="Ohm R.A."/>
            <person name="Otillar R.P."/>
            <person name="Pangilinan J."/>
            <person name="Peng Y."/>
            <person name="Rokas A."/>
            <person name="Rosa C.A."/>
            <person name="Scheuner C."/>
            <person name="Sibirny A.A."/>
            <person name="Slot J.C."/>
            <person name="Stielow J.B."/>
            <person name="Sun H."/>
            <person name="Kurtzman C.P."/>
            <person name="Blackwell M."/>
            <person name="Grigoriev I.V."/>
            <person name="Jeffries T.W."/>
        </authorList>
    </citation>
    <scope>NUCLEOTIDE SEQUENCE [LARGE SCALE GENOMIC DNA]</scope>
    <source>
        <strain evidence="2">NRRL Y-17324</strain>
    </source>
</reference>
<dbReference type="GeneID" id="30982063"/>
<protein>
    <submittedName>
        <fullName evidence="1">Dopa 4,5-dioxygenase</fullName>
    </submittedName>
</protein>
<dbReference type="Pfam" id="PF08883">
    <property type="entry name" value="DOPA_dioxygen"/>
    <property type="match status" value="1"/>
</dbReference>
<proteinExistence type="predicted"/>